<name>B7PBD2_IXOSC</name>
<dbReference type="EnsemblMetazoa" id="ISCW002362-RA">
    <property type="protein sequence ID" value="ISCW002362-PA"/>
    <property type="gene ID" value="ISCW002362"/>
</dbReference>
<dbReference type="AlphaFoldDB" id="B7PBD2"/>
<organism>
    <name type="scientific">Ixodes scapularis</name>
    <name type="common">Black-legged tick</name>
    <name type="synonym">Deer tick</name>
    <dbReference type="NCBI Taxonomy" id="6945"/>
    <lineage>
        <taxon>Eukaryota</taxon>
        <taxon>Metazoa</taxon>
        <taxon>Ecdysozoa</taxon>
        <taxon>Arthropoda</taxon>
        <taxon>Chelicerata</taxon>
        <taxon>Arachnida</taxon>
        <taxon>Acari</taxon>
        <taxon>Parasitiformes</taxon>
        <taxon>Ixodida</taxon>
        <taxon>Ixodoidea</taxon>
        <taxon>Ixodidae</taxon>
        <taxon>Ixodinae</taxon>
        <taxon>Ixodes</taxon>
    </lineage>
</organism>
<evidence type="ECO:0000313" key="2">
    <source>
        <dbReference type="EnsemblMetazoa" id="ISCW002362-PA"/>
    </source>
</evidence>
<reference evidence="1 3" key="1">
    <citation type="submission" date="2008-03" db="EMBL/GenBank/DDBJ databases">
        <title>Annotation of Ixodes scapularis.</title>
        <authorList>
            <consortium name="Ixodes scapularis Genome Project Consortium"/>
            <person name="Caler E."/>
            <person name="Hannick L.I."/>
            <person name="Bidwell S."/>
            <person name="Joardar V."/>
            <person name="Thiagarajan M."/>
            <person name="Amedeo P."/>
            <person name="Galinsky K.J."/>
            <person name="Schobel S."/>
            <person name="Inman J."/>
            <person name="Hostetler J."/>
            <person name="Miller J."/>
            <person name="Hammond M."/>
            <person name="Megy K."/>
            <person name="Lawson D."/>
            <person name="Kodira C."/>
            <person name="Sutton G."/>
            <person name="Meyer J."/>
            <person name="Hill C.A."/>
            <person name="Birren B."/>
            <person name="Nene V."/>
            <person name="Collins F."/>
            <person name="Alarcon-Chaidez F."/>
            <person name="Wikel S."/>
            <person name="Strausberg R."/>
        </authorList>
    </citation>
    <scope>NUCLEOTIDE SEQUENCE [LARGE SCALE GENOMIC DNA]</scope>
    <source>
        <strain evidence="3">Wikel</strain>
        <strain evidence="1">Wikel colony</strain>
    </source>
</reference>
<evidence type="ECO:0000313" key="3">
    <source>
        <dbReference type="Proteomes" id="UP000001555"/>
    </source>
</evidence>
<proteinExistence type="predicted"/>
<evidence type="ECO:0000313" key="1">
    <source>
        <dbReference type="EMBL" id="EEC03904.1"/>
    </source>
</evidence>
<dbReference type="HOGENOM" id="CLU_1437828_0_0_1"/>
<reference evidence="2" key="2">
    <citation type="submission" date="2020-05" db="UniProtKB">
        <authorList>
            <consortium name="EnsemblMetazoa"/>
        </authorList>
    </citation>
    <scope>IDENTIFICATION</scope>
    <source>
        <strain evidence="2">wikel</strain>
    </source>
</reference>
<accession>B7PBD2</accession>
<keyword evidence="3" id="KW-1185">Reference proteome</keyword>
<dbReference type="InParanoid" id="B7PBD2"/>
<dbReference type="VEuPathDB" id="VectorBase:ISCW002362"/>
<dbReference type="EMBL" id="DS675471">
    <property type="protein sequence ID" value="EEC03904.1"/>
    <property type="molecule type" value="Genomic_DNA"/>
</dbReference>
<feature type="non-terminal residue" evidence="1">
    <location>
        <position position="1"/>
    </location>
</feature>
<sequence length="189" mass="20779">PPDQITRLHKPPWCQLRGFSPSKQGPFQCGQSWAPSGCLQRVPVGWATAAGPVRDEALSRANVACLHNGERHGIATWPVRPERPDVRPGAASWQEVGQHGVLVEPTVAATSALSPRRLRRTMAASRRNRARLNSCSCLDKVVVASLQHSVLQHNLLVRVRGSSRLAFGDGVRCPDRFSPHDVVQVLLQW</sequence>
<dbReference type="PaxDb" id="6945-B7PBD2"/>
<gene>
    <name evidence="1" type="ORF">IscW_ISCW002362</name>
</gene>
<dbReference type="Proteomes" id="UP000001555">
    <property type="component" value="Unassembled WGS sequence"/>
</dbReference>
<dbReference type="EMBL" id="ABJB010044305">
    <property type="status" value="NOT_ANNOTATED_CDS"/>
    <property type="molecule type" value="Genomic_DNA"/>
</dbReference>
<protein>
    <submittedName>
        <fullName evidence="1 2">Uncharacterized protein</fullName>
    </submittedName>
</protein>
<dbReference type="VEuPathDB" id="VectorBase:ISCI002362"/>